<dbReference type="RefSeq" id="XP_008917553.1">
    <property type="nucleotide sequence ID" value="XM_008919305.1"/>
</dbReference>
<gene>
    <name evidence="1" type="ORF">PPTG_20494</name>
</gene>
<sequence length="55" mass="6268">MKKVIKKSFAIDDAISMLLSLQEWAEEEYIGEINRVGSRPQIEGEDHELADLALH</sequence>
<dbReference type="AlphaFoldDB" id="W2P8Y7"/>
<protein>
    <submittedName>
        <fullName evidence="1">Uncharacterized protein</fullName>
    </submittedName>
</protein>
<evidence type="ECO:0000313" key="1">
    <source>
        <dbReference type="EMBL" id="ETM97150.1"/>
    </source>
</evidence>
<dbReference type="VEuPathDB" id="FungiDB:PPTG_20494"/>
<evidence type="ECO:0000313" key="2">
    <source>
        <dbReference type="Proteomes" id="UP000018817"/>
    </source>
</evidence>
<accession>W2P8Y7</accession>
<dbReference type="Proteomes" id="UP000018817">
    <property type="component" value="Unassembled WGS sequence"/>
</dbReference>
<feature type="non-terminal residue" evidence="1">
    <location>
        <position position="55"/>
    </location>
</feature>
<proteinExistence type="predicted"/>
<dbReference type="GeneID" id="20189093"/>
<name>W2P8Y7_PHYN3</name>
<dbReference type="EMBL" id="KI670251">
    <property type="protein sequence ID" value="ETM97150.1"/>
    <property type="molecule type" value="Genomic_DNA"/>
</dbReference>
<reference evidence="2" key="1">
    <citation type="submission" date="2011-12" db="EMBL/GenBank/DDBJ databases">
        <authorList>
            <consortium name="The Broad Institute Genome Sequencing Platform"/>
            <person name="Russ C."/>
            <person name="Tyler B."/>
            <person name="Panabieres F."/>
            <person name="Shan W."/>
            <person name="Tripathy S."/>
            <person name="Grunwald N."/>
            <person name="Machado M."/>
            <person name="Young S.K."/>
            <person name="Zeng Q."/>
            <person name="Gargeya S."/>
            <person name="Fitzgerald M."/>
            <person name="Haas B."/>
            <person name="Abouelleil A."/>
            <person name="Alvarado L."/>
            <person name="Arachchi H.M."/>
            <person name="Berlin A."/>
            <person name="Chapman S.B."/>
            <person name="Gearin G."/>
            <person name="Goldberg J."/>
            <person name="Griggs A."/>
            <person name="Gujja S."/>
            <person name="Hansen M."/>
            <person name="Heiman D."/>
            <person name="Howarth C."/>
            <person name="Larimer J."/>
            <person name="Lui A."/>
            <person name="MacDonald P.J.P."/>
            <person name="McCowen C."/>
            <person name="Montmayeur A."/>
            <person name="Murphy C."/>
            <person name="Neiman D."/>
            <person name="Pearson M."/>
            <person name="Priest M."/>
            <person name="Roberts A."/>
            <person name="Saif S."/>
            <person name="Shea T."/>
            <person name="Sisk P."/>
            <person name="Stolte C."/>
            <person name="Sykes S."/>
            <person name="Wortman J."/>
            <person name="Nusbaum C."/>
            <person name="Birren B."/>
        </authorList>
    </citation>
    <scope>NUCLEOTIDE SEQUENCE [LARGE SCALE GENOMIC DNA]</scope>
    <source>
        <strain evidence="2">INRA-310</strain>
    </source>
</reference>
<organism evidence="1 2">
    <name type="scientific">Phytophthora nicotianae (strain INRA-310)</name>
    <name type="common">Phytophthora parasitica</name>
    <dbReference type="NCBI Taxonomy" id="761204"/>
    <lineage>
        <taxon>Eukaryota</taxon>
        <taxon>Sar</taxon>
        <taxon>Stramenopiles</taxon>
        <taxon>Oomycota</taxon>
        <taxon>Peronosporomycetes</taxon>
        <taxon>Peronosporales</taxon>
        <taxon>Peronosporaceae</taxon>
        <taxon>Phytophthora</taxon>
    </lineage>
</organism>
<reference evidence="1 2" key="2">
    <citation type="submission" date="2013-11" db="EMBL/GenBank/DDBJ databases">
        <title>The Genome Sequence of Phytophthora parasitica INRA-310.</title>
        <authorList>
            <consortium name="The Broad Institute Genomics Platform"/>
            <person name="Russ C."/>
            <person name="Tyler B."/>
            <person name="Panabieres F."/>
            <person name="Shan W."/>
            <person name="Tripathy S."/>
            <person name="Grunwald N."/>
            <person name="Machado M."/>
            <person name="Johnson C.S."/>
            <person name="Arredondo F."/>
            <person name="Hong C."/>
            <person name="Coffey M."/>
            <person name="Young S.K."/>
            <person name="Zeng Q."/>
            <person name="Gargeya S."/>
            <person name="Fitzgerald M."/>
            <person name="Abouelleil A."/>
            <person name="Alvarado L."/>
            <person name="Chapman S.B."/>
            <person name="Gainer-Dewar J."/>
            <person name="Goldberg J."/>
            <person name="Griggs A."/>
            <person name="Gujja S."/>
            <person name="Hansen M."/>
            <person name="Howarth C."/>
            <person name="Imamovic A."/>
            <person name="Ireland A."/>
            <person name="Larimer J."/>
            <person name="McCowan C."/>
            <person name="Murphy C."/>
            <person name="Pearson M."/>
            <person name="Poon T.W."/>
            <person name="Priest M."/>
            <person name="Roberts A."/>
            <person name="Saif S."/>
            <person name="Shea T."/>
            <person name="Sykes S."/>
            <person name="Wortman J."/>
            <person name="Nusbaum C."/>
            <person name="Birren B."/>
        </authorList>
    </citation>
    <scope>NUCLEOTIDE SEQUENCE [LARGE SCALE GENOMIC DNA]</scope>
    <source>
        <strain evidence="1 2">INRA-310</strain>
    </source>
</reference>